<dbReference type="GO" id="GO:0007165">
    <property type="term" value="P:signal transduction"/>
    <property type="evidence" value="ECO:0007669"/>
    <property type="project" value="TreeGrafter"/>
</dbReference>
<keyword evidence="7" id="KW-1185">Reference proteome</keyword>
<dbReference type="RefSeq" id="WP_114511649.1">
    <property type="nucleotide sequence ID" value="NZ_QPMK01000011.1"/>
</dbReference>
<dbReference type="PRINTS" id="PR00377">
    <property type="entry name" value="IMPHPHTASES"/>
</dbReference>
<dbReference type="GO" id="GO:0008934">
    <property type="term" value="F:inositol monophosphate 1-phosphatase activity"/>
    <property type="evidence" value="ECO:0007669"/>
    <property type="project" value="TreeGrafter"/>
</dbReference>
<feature type="binding site" evidence="5">
    <location>
        <position position="234"/>
    </location>
    <ligand>
        <name>Mg(2+)</name>
        <dbReference type="ChEBI" id="CHEBI:18420"/>
        <label>1</label>
        <note>catalytic</note>
    </ligand>
</feature>
<dbReference type="PROSITE" id="PS00629">
    <property type="entry name" value="IMP_1"/>
    <property type="match status" value="1"/>
</dbReference>
<keyword evidence="2 5" id="KW-0479">Metal-binding</keyword>
<dbReference type="Gene3D" id="3.30.540.10">
    <property type="entry name" value="Fructose-1,6-Bisphosphatase, subunit A, domain 1"/>
    <property type="match status" value="1"/>
</dbReference>
<dbReference type="PANTHER" id="PTHR20854:SF4">
    <property type="entry name" value="INOSITOL-1-MONOPHOSPHATASE-RELATED"/>
    <property type="match status" value="1"/>
</dbReference>
<evidence type="ECO:0000256" key="4">
    <source>
        <dbReference type="ARBA" id="ARBA00022842"/>
    </source>
</evidence>
<dbReference type="PANTHER" id="PTHR20854">
    <property type="entry name" value="INOSITOL MONOPHOSPHATASE"/>
    <property type="match status" value="1"/>
</dbReference>
<evidence type="ECO:0000313" key="7">
    <source>
        <dbReference type="Proteomes" id="UP000253977"/>
    </source>
</evidence>
<evidence type="ECO:0000256" key="2">
    <source>
        <dbReference type="ARBA" id="ARBA00022723"/>
    </source>
</evidence>
<dbReference type="EMBL" id="QPMK01000011">
    <property type="protein sequence ID" value="RDD65608.1"/>
    <property type="molecule type" value="Genomic_DNA"/>
</dbReference>
<dbReference type="AlphaFoldDB" id="A0A369TK18"/>
<evidence type="ECO:0000256" key="5">
    <source>
        <dbReference type="PIRSR" id="PIRSR600760-2"/>
    </source>
</evidence>
<gene>
    <name evidence="6" type="ORF">DU478_14320</name>
</gene>
<evidence type="ECO:0000256" key="1">
    <source>
        <dbReference type="ARBA" id="ARBA00009759"/>
    </source>
</evidence>
<keyword evidence="3" id="KW-0378">Hydrolase</keyword>
<name>A0A369TK18_9RHOB</name>
<evidence type="ECO:0000313" key="6">
    <source>
        <dbReference type="EMBL" id="RDD65608.1"/>
    </source>
</evidence>
<organism evidence="6 7">
    <name type="scientific">Thalassococcus profundi</name>
    <dbReference type="NCBI Taxonomy" id="2282382"/>
    <lineage>
        <taxon>Bacteria</taxon>
        <taxon>Pseudomonadati</taxon>
        <taxon>Pseudomonadota</taxon>
        <taxon>Alphaproteobacteria</taxon>
        <taxon>Rhodobacterales</taxon>
        <taxon>Roseobacteraceae</taxon>
        <taxon>Thalassococcus</taxon>
    </lineage>
</organism>
<dbReference type="GO" id="GO:0006020">
    <property type="term" value="P:inositol metabolic process"/>
    <property type="evidence" value="ECO:0007669"/>
    <property type="project" value="TreeGrafter"/>
</dbReference>
<dbReference type="Proteomes" id="UP000253977">
    <property type="component" value="Unassembled WGS sequence"/>
</dbReference>
<dbReference type="GO" id="GO:0046872">
    <property type="term" value="F:metal ion binding"/>
    <property type="evidence" value="ECO:0007669"/>
    <property type="project" value="UniProtKB-KW"/>
</dbReference>
<dbReference type="Pfam" id="PF00459">
    <property type="entry name" value="Inositol_P"/>
    <property type="match status" value="1"/>
</dbReference>
<comment type="caution">
    <text evidence="6">The sequence shown here is derived from an EMBL/GenBank/DDBJ whole genome shotgun (WGS) entry which is preliminary data.</text>
</comment>
<feature type="binding site" evidence="5">
    <location>
        <position position="108"/>
    </location>
    <ligand>
        <name>Mg(2+)</name>
        <dbReference type="ChEBI" id="CHEBI:18420"/>
        <label>1</label>
        <note>catalytic</note>
    </ligand>
</feature>
<reference evidence="6 7" key="1">
    <citation type="submission" date="2018-07" db="EMBL/GenBank/DDBJ databases">
        <title>Thalassococcus profundi sp. nov., a marine bacterium isolated from deep seawater of Okinawa Trough.</title>
        <authorList>
            <person name="Yu M."/>
        </authorList>
    </citation>
    <scope>NUCLEOTIDE SEQUENCE [LARGE SCALE GENOMIC DNA]</scope>
    <source>
        <strain evidence="6 7">WRAS1</strain>
    </source>
</reference>
<comment type="cofactor">
    <cofactor evidence="5">
        <name>Mg(2+)</name>
        <dbReference type="ChEBI" id="CHEBI:18420"/>
    </cofactor>
</comment>
<comment type="similarity">
    <text evidence="1">Belongs to the inositol monophosphatase superfamily.</text>
</comment>
<dbReference type="CDD" id="cd01637">
    <property type="entry name" value="IMPase_like"/>
    <property type="match status" value="1"/>
</dbReference>
<feature type="binding site" evidence="5">
    <location>
        <position position="105"/>
    </location>
    <ligand>
        <name>Mg(2+)</name>
        <dbReference type="ChEBI" id="CHEBI:18420"/>
        <label>1</label>
        <note>catalytic</note>
    </ligand>
</feature>
<proteinExistence type="inferred from homology"/>
<dbReference type="Gene3D" id="3.40.190.80">
    <property type="match status" value="1"/>
</dbReference>
<dbReference type="InterPro" id="IPR020583">
    <property type="entry name" value="Inositol_monoP_metal-BS"/>
</dbReference>
<dbReference type="OrthoDB" id="9785695at2"/>
<accession>A0A369TK18</accession>
<sequence>MTDSLPMPISAPLTPAQRTRVLNLVRRAARAEIMPRFRALSADDIAQKTGPQDLVTEADRRAEAMIARGLVQMFPNALIVGEEDASQNADIIAKIAEAEMAFTIDPVDGTWNYANGLTQFGVILSVTRFGVPVFGLLYDPVMDDAVVADEVGPAQMLQPRRAPRTLSASAGGEVADLAGFAGLYHLPEAKRVAMAATFPKFSRAMSLRCACHEFRMLAQGHVDFVLSAGLTPWDHAAGALIARRAGCHVAMLDGSDYRADTRDGYLLAAANLATWNRLRDLWSFLSE</sequence>
<keyword evidence="4 5" id="KW-0460">Magnesium</keyword>
<feature type="binding site" evidence="5">
    <location>
        <position position="82"/>
    </location>
    <ligand>
        <name>Mg(2+)</name>
        <dbReference type="ChEBI" id="CHEBI:18420"/>
        <label>1</label>
        <note>catalytic</note>
    </ligand>
</feature>
<dbReference type="SUPFAM" id="SSF56655">
    <property type="entry name" value="Carbohydrate phosphatase"/>
    <property type="match status" value="1"/>
</dbReference>
<dbReference type="InterPro" id="IPR000760">
    <property type="entry name" value="Inositol_monophosphatase-like"/>
</dbReference>
<protein>
    <submittedName>
        <fullName evidence="6">Inositol monophosphatase</fullName>
    </submittedName>
</protein>
<evidence type="ECO:0000256" key="3">
    <source>
        <dbReference type="ARBA" id="ARBA00022801"/>
    </source>
</evidence>